<proteinExistence type="predicted"/>
<evidence type="ECO:0000259" key="1">
    <source>
        <dbReference type="Pfam" id="PF00149"/>
    </source>
</evidence>
<accession>A0A6G1GNQ9</accession>
<dbReference type="CDD" id="cd07379">
    <property type="entry name" value="MPP_239FB"/>
    <property type="match status" value="1"/>
</dbReference>
<dbReference type="Pfam" id="PF00149">
    <property type="entry name" value="Metallophos"/>
    <property type="match status" value="1"/>
</dbReference>
<organism evidence="2 3">
    <name type="scientific">Aulographum hederae CBS 113979</name>
    <dbReference type="NCBI Taxonomy" id="1176131"/>
    <lineage>
        <taxon>Eukaryota</taxon>
        <taxon>Fungi</taxon>
        <taxon>Dikarya</taxon>
        <taxon>Ascomycota</taxon>
        <taxon>Pezizomycotina</taxon>
        <taxon>Dothideomycetes</taxon>
        <taxon>Pleosporomycetidae</taxon>
        <taxon>Aulographales</taxon>
        <taxon>Aulographaceae</taxon>
    </lineage>
</organism>
<dbReference type="InterPro" id="IPR029052">
    <property type="entry name" value="Metallo-depent_PP-like"/>
</dbReference>
<protein>
    <submittedName>
        <fullName evidence="2">Phosphoric ester hydrolase</fullName>
    </submittedName>
</protein>
<dbReference type="PANTHER" id="PTHR12905:SF18">
    <property type="entry name" value="ESTER HYDROLASE, PUTATIVE (AFU_ORTHOLOGUE AFUA_4G03130)-RELATED"/>
    <property type="match status" value="1"/>
</dbReference>
<feature type="domain" description="Calcineurin-like phosphoesterase" evidence="1">
    <location>
        <begin position="52"/>
        <end position="221"/>
    </location>
</feature>
<dbReference type="GO" id="GO:0016787">
    <property type="term" value="F:hydrolase activity"/>
    <property type="evidence" value="ECO:0007669"/>
    <property type="project" value="UniProtKB-KW"/>
</dbReference>
<gene>
    <name evidence="2" type="ORF">K402DRAFT_437653</name>
</gene>
<dbReference type="InterPro" id="IPR051693">
    <property type="entry name" value="UPF0046_metallophosphoest"/>
</dbReference>
<dbReference type="SUPFAM" id="SSF56300">
    <property type="entry name" value="Metallo-dependent phosphatases"/>
    <property type="match status" value="1"/>
</dbReference>
<dbReference type="OrthoDB" id="630188at2759"/>
<evidence type="ECO:0000313" key="2">
    <source>
        <dbReference type="EMBL" id="KAF1982606.1"/>
    </source>
</evidence>
<reference evidence="2" key="1">
    <citation type="journal article" date="2020" name="Stud. Mycol.">
        <title>101 Dothideomycetes genomes: a test case for predicting lifestyles and emergence of pathogens.</title>
        <authorList>
            <person name="Haridas S."/>
            <person name="Albert R."/>
            <person name="Binder M."/>
            <person name="Bloem J."/>
            <person name="Labutti K."/>
            <person name="Salamov A."/>
            <person name="Andreopoulos B."/>
            <person name="Baker S."/>
            <person name="Barry K."/>
            <person name="Bills G."/>
            <person name="Bluhm B."/>
            <person name="Cannon C."/>
            <person name="Castanera R."/>
            <person name="Culley D."/>
            <person name="Daum C."/>
            <person name="Ezra D."/>
            <person name="Gonzalez J."/>
            <person name="Henrissat B."/>
            <person name="Kuo A."/>
            <person name="Liang C."/>
            <person name="Lipzen A."/>
            <person name="Lutzoni F."/>
            <person name="Magnuson J."/>
            <person name="Mondo S."/>
            <person name="Nolan M."/>
            <person name="Ohm R."/>
            <person name="Pangilinan J."/>
            <person name="Park H.-J."/>
            <person name="Ramirez L."/>
            <person name="Alfaro M."/>
            <person name="Sun H."/>
            <person name="Tritt A."/>
            <person name="Yoshinaga Y."/>
            <person name="Zwiers L.-H."/>
            <person name="Turgeon B."/>
            <person name="Goodwin S."/>
            <person name="Spatafora J."/>
            <person name="Crous P."/>
            <person name="Grigoriev I."/>
        </authorList>
    </citation>
    <scope>NUCLEOTIDE SEQUENCE</scope>
    <source>
        <strain evidence="2">CBS 113979</strain>
    </source>
</reference>
<dbReference type="PANTHER" id="PTHR12905">
    <property type="entry name" value="METALLOPHOSPHOESTERASE"/>
    <property type="match status" value="1"/>
</dbReference>
<name>A0A6G1GNQ9_9PEZI</name>
<dbReference type="Gene3D" id="3.60.21.10">
    <property type="match status" value="1"/>
</dbReference>
<dbReference type="InterPro" id="IPR004843">
    <property type="entry name" value="Calcineurin-like_PHP"/>
</dbReference>
<keyword evidence="2" id="KW-0378">Hydrolase</keyword>
<evidence type="ECO:0000313" key="3">
    <source>
        <dbReference type="Proteomes" id="UP000800041"/>
    </source>
</evidence>
<dbReference type="AlphaFoldDB" id="A0A6G1GNQ9"/>
<dbReference type="EMBL" id="ML977182">
    <property type="protein sequence ID" value="KAF1982606.1"/>
    <property type="molecule type" value="Genomic_DNA"/>
</dbReference>
<sequence>MPGVNSIMVRCIRSSHVLLSRYGSTSRRPSKHSAHPPITLVCLSDTHNTRPQLPPGDILLHAGDFSQSGSFHEIQAQLTWLSSQPHKYKVAVAGNHDLLLDPQFVDRFPERIFERDGTARADLDWGVVIYLCDSAVTLDFDSGRKLKIWGSPWTQQFGNWAFQYPPIRDVWTNKIPGDTDVFLTHGPPLDVLDHGGKGNWYLLREIRRARPKAVVFGHVHAGFGKQEKLLDAATVLYEDLSTGRGSSFSLVPLTWHVVVAKVTAWFLSSSALGRNQPTMFVNAAVVGGRKNSSMRPAQVVEL</sequence>
<keyword evidence="3" id="KW-1185">Reference proteome</keyword>
<dbReference type="Proteomes" id="UP000800041">
    <property type="component" value="Unassembled WGS sequence"/>
</dbReference>